<dbReference type="AlphaFoldDB" id="A0AAV4VKN7"/>
<protein>
    <recommendedName>
        <fullName evidence="3">Secreted protein</fullName>
    </recommendedName>
</protein>
<organism evidence="1 2">
    <name type="scientific">Caerostris darwini</name>
    <dbReference type="NCBI Taxonomy" id="1538125"/>
    <lineage>
        <taxon>Eukaryota</taxon>
        <taxon>Metazoa</taxon>
        <taxon>Ecdysozoa</taxon>
        <taxon>Arthropoda</taxon>
        <taxon>Chelicerata</taxon>
        <taxon>Arachnida</taxon>
        <taxon>Araneae</taxon>
        <taxon>Araneomorphae</taxon>
        <taxon>Entelegynae</taxon>
        <taxon>Araneoidea</taxon>
        <taxon>Araneidae</taxon>
        <taxon>Caerostris</taxon>
    </lineage>
</organism>
<dbReference type="EMBL" id="BPLQ01013242">
    <property type="protein sequence ID" value="GIY70870.1"/>
    <property type="molecule type" value="Genomic_DNA"/>
</dbReference>
<proteinExistence type="predicted"/>
<evidence type="ECO:0008006" key="3">
    <source>
        <dbReference type="Google" id="ProtNLM"/>
    </source>
</evidence>
<evidence type="ECO:0000313" key="2">
    <source>
        <dbReference type="Proteomes" id="UP001054837"/>
    </source>
</evidence>
<sequence>MRLTRSLTLGKKKFQSIIIFFSLALKLPPIRKHSGRVHCSETETTRVETVSGPRLSPRWLCVPSNGRILPSGDHFSRGSGSLPHLMELTLARHISGTIAFRYAH</sequence>
<accession>A0AAV4VKN7</accession>
<comment type="caution">
    <text evidence="1">The sequence shown here is derived from an EMBL/GenBank/DDBJ whole genome shotgun (WGS) entry which is preliminary data.</text>
</comment>
<gene>
    <name evidence="1" type="ORF">CDAR_248851</name>
</gene>
<reference evidence="1 2" key="1">
    <citation type="submission" date="2021-06" db="EMBL/GenBank/DDBJ databases">
        <title>Caerostris darwini draft genome.</title>
        <authorList>
            <person name="Kono N."/>
            <person name="Arakawa K."/>
        </authorList>
    </citation>
    <scope>NUCLEOTIDE SEQUENCE [LARGE SCALE GENOMIC DNA]</scope>
</reference>
<keyword evidence="2" id="KW-1185">Reference proteome</keyword>
<dbReference type="Proteomes" id="UP001054837">
    <property type="component" value="Unassembled WGS sequence"/>
</dbReference>
<name>A0AAV4VKN7_9ARAC</name>
<evidence type="ECO:0000313" key="1">
    <source>
        <dbReference type="EMBL" id="GIY70870.1"/>
    </source>
</evidence>